<evidence type="ECO:0000313" key="4">
    <source>
        <dbReference type="Proteomes" id="UP000464378"/>
    </source>
</evidence>
<organism evidence="3">
    <name type="scientific">Tuwongella immobilis</name>
    <dbReference type="NCBI Taxonomy" id="692036"/>
    <lineage>
        <taxon>Bacteria</taxon>
        <taxon>Pseudomonadati</taxon>
        <taxon>Planctomycetota</taxon>
        <taxon>Planctomycetia</taxon>
        <taxon>Gemmatales</taxon>
        <taxon>Gemmataceae</taxon>
        <taxon>Tuwongella</taxon>
    </lineage>
</organism>
<accession>A0A6C2YPM4</accession>
<dbReference type="InParanoid" id="A0A6C2YPM4"/>
<dbReference type="Gene3D" id="2.60.40.1120">
    <property type="entry name" value="Carboxypeptidase-like, regulatory domain"/>
    <property type="match status" value="1"/>
</dbReference>
<evidence type="ECO:0000313" key="3">
    <source>
        <dbReference type="EMBL" id="VIP03578.1"/>
    </source>
</evidence>
<evidence type="ECO:0000256" key="1">
    <source>
        <dbReference type="SAM" id="MobiDB-lite"/>
    </source>
</evidence>
<dbReference type="SUPFAM" id="SSF49464">
    <property type="entry name" value="Carboxypeptidase regulatory domain-like"/>
    <property type="match status" value="1"/>
</dbReference>
<name>A0A6C2YPM4_9BACT</name>
<gene>
    <name evidence="3" type="ORF">GMBLW1_03820</name>
</gene>
<feature type="signal peptide" evidence="2">
    <location>
        <begin position="1"/>
        <end position="23"/>
    </location>
</feature>
<dbReference type="AlphaFoldDB" id="A0A6C2YPM4"/>
<reference evidence="3" key="1">
    <citation type="submission" date="2019-04" db="EMBL/GenBank/DDBJ databases">
        <authorList>
            <consortium name="Science for Life Laboratories"/>
        </authorList>
    </citation>
    <scope>NUCLEOTIDE SEQUENCE</scope>
    <source>
        <strain evidence="3">MBLW1</strain>
    </source>
</reference>
<proteinExistence type="predicted"/>
<dbReference type="PROSITE" id="PS51257">
    <property type="entry name" value="PROKAR_LIPOPROTEIN"/>
    <property type="match status" value="1"/>
</dbReference>
<protein>
    <recommendedName>
        <fullName evidence="5">Carboxypeptidase regulatory-like domain-containing protein</fullName>
    </recommendedName>
</protein>
<dbReference type="RefSeq" id="WP_162658731.1">
    <property type="nucleotide sequence ID" value="NZ_LR593887.1"/>
</dbReference>
<keyword evidence="2" id="KW-0732">Signal</keyword>
<feature type="chain" id="PRO_5036172795" description="Carboxypeptidase regulatory-like domain-containing protein" evidence="2">
    <location>
        <begin position="24"/>
        <end position="155"/>
    </location>
</feature>
<keyword evidence="4" id="KW-1185">Reference proteome</keyword>
<dbReference type="Proteomes" id="UP000464378">
    <property type="component" value="Chromosome"/>
</dbReference>
<dbReference type="EMBL" id="LR586016">
    <property type="protein sequence ID" value="VIP03578.1"/>
    <property type="molecule type" value="Genomic_DNA"/>
</dbReference>
<evidence type="ECO:0000256" key="2">
    <source>
        <dbReference type="SAM" id="SignalP"/>
    </source>
</evidence>
<sequence length="155" mass="16081">MRSLRTWLGSLMFIALSFTLVGCGPGTTKVNGKVTLDGQPVAGATVTFVGDGHSGTGTAFTKPDGTFEMVSPVDANAGILNGKYKVLITKIDSKNADKIADPTSKDAIKQMMAAAKGGSAAPKNQLPTQYASPDKTPLTVEVPPASMPLELKLTK</sequence>
<dbReference type="InterPro" id="IPR008969">
    <property type="entry name" value="CarboxyPept-like_regulatory"/>
</dbReference>
<dbReference type="EMBL" id="LR593887">
    <property type="protein sequence ID" value="VTS04524.1"/>
    <property type="molecule type" value="Genomic_DNA"/>
</dbReference>
<evidence type="ECO:0008006" key="5">
    <source>
        <dbReference type="Google" id="ProtNLM"/>
    </source>
</evidence>
<feature type="region of interest" description="Disordered" evidence="1">
    <location>
        <begin position="114"/>
        <end position="155"/>
    </location>
</feature>
<dbReference type="KEGG" id="tim:GMBLW1_03820"/>